<dbReference type="InterPro" id="IPR020084">
    <property type="entry name" value="NUDIX_hydrolase_CS"/>
</dbReference>
<name>A0A9D8KCU6_9DELT</name>
<proteinExistence type="inferred from homology"/>
<dbReference type="SUPFAM" id="SSF55811">
    <property type="entry name" value="Nudix"/>
    <property type="match status" value="1"/>
</dbReference>
<sequence>MKRQYPPRPVLGVGTIVIYGKKVLLIKRGKQPGFGIWTFPGGKVKIGEGAEDAAIRETREETGLDVKIDALVDVIDVILREEGGSIKYHYFLLGYLVRPTGGELKAQSDALDARFFSVEELGSLNLVEKTKKLILKTMNMVNERTEF</sequence>
<dbReference type="PANTHER" id="PTHR43736:SF1">
    <property type="entry name" value="DIHYDRONEOPTERIN TRIPHOSPHATE DIPHOSPHATASE"/>
    <property type="match status" value="1"/>
</dbReference>
<dbReference type="GO" id="GO:0016787">
    <property type="term" value="F:hydrolase activity"/>
    <property type="evidence" value="ECO:0007669"/>
    <property type="project" value="UniProtKB-KW"/>
</dbReference>
<dbReference type="Pfam" id="PF00293">
    <property type="entry name" value="NUDIX"/>
    <property type="match status" value="1"/>
</dbReference>
<dbReference type="InterPro" id="IPR015797">
    <property type="entry name" value="NUDIX_hydrolase-like_dom_sf"/>
</dbReference>
<reference evidence="4" key="1">
    <citation type="journal article" date="2021" name="Environ. Microbiol.">
        <title>Genomic characterization of three novel Desulfobacterota classes expand the metabolic and phylogenetic diversity of the phylum.</title>
        <authorList>
            <person name="Murphy C.L."/>
            <person name="Biggerstaff J."/>
            <person name="Eichhorn A."/>
            <person name="Ewing E."/>
            <person name="Shahan R."/>
            <person name="Soriano D."/>
            <person name="Stewart S."/>
            <person name="VanMol K."/>
            <person name="Walker R."/>
            <person name="Walters P."/>
            <person name="Elshahed M.S."/>
            <person name="Youssef N.H."/>
        </authorList>
    </citation>
    <scope>NUCLEOTIDE SEQUENCE</scope>
    <source>
        <strain evidence="4">Zod_Metabat.24</strain>
    </source>
</reference>
<gene>
    <name evidence="4" type="ORF">JW984_02955</name>
</gene>
<feature type="domain" description="Nudix hydrolase" evidence="3">
    <location>
        <begin position="8"/>
        <end position="140"/>
    </location>
</feature>
<evidence type="ECO:0000256" key="1">
    <source>
        <dbReference type="ARBA" id="ARBA00022801"/>
    </source>
</evidence>
<dbReference type="PANTHER" id="PTHR43736">
    <property type="entry name" value="ADP-RIBOSE PYROPHOSPHATASE"/>
    <property type="match status" value="1"/>
</dbReference>
<dbReference type="EMBL" id="JAFGIX010000014">
    <property type="protein sequence ID" value="MBN1572137.1"/>
    <property type="molecule type" value="Genomic_DNA"/>
</dbReference>
<organism evidence="4 5">
    <name type="scientific">Candidatus Zymogenus saltonus</name>
    <dbReference type="NCBI Taxonomy" id="2844893"/>
    <lineage>
        <taxon>Bacteria</taxon>
        <taxon>Deltaproteobacteria</taxon>
        <taxon>Candidatus Zymogenia</taxon>
        <taxon>Candidatus Zymogeniales</taxon>
        <taxon>Candidatus Zymogenaceae</taxon>
        <taxon>Candidatus Zymogenus</taxon>
    </lineage>
</organism>
<protein>
    <submittedName>
        <fullName evidence="4">NUDIX hydrolase</fullName>
    </submittedName>
</protein>
<accession>A0A9D8KCU6</accession>
<evidence type="ECO:0000313" key="4">
    <source>
        <dbReference type="EMBL" id="MBN1572137.1"/>
    </source>
</evidence>
<keyword evidence="1 2" id="KW-0378">Hydrolase</keyword>
<dbReference type="PROSITE" id="PS00893">
    <property type="entry name" value="NUDIX_BOX"/>
    <property type="match status" value="1"/>
</dbReference>
<dbReference type="CDD" id="cd04673">
    <property type="entry name" value="NUDIX_ADPRase"/>
    <property type="match status" value="1"/>
</dbReference>
<evidence type="ECO:0000313" key="5">
    <source>
        <dbReference type="Proteomes" id="UP000809273"/>
    </source>
</evidence>
<dbReference type="PRINTS" id="PR00502">
    <property type="entry name" value="NUDIXFAMILY"/>
</dbReference>
<dbReference type="Gene3D" id="3.90.79.10">
    <property type="entry name" value="Nucleoside Triphosphate Pyrophosphohydrolase"/>
    <property type="match status" value="1"/>
</dbReference>
<evidence type="ECO:0000259" key="3">
    <source>
        <dbReference type="PROSITE" id="PS51462"/>
    </source>
</evidence>
<reference evidence="4" key="2">
    <citation type="submission" date="2021-01" db="EMBL/GenBank/DDBJ databases">
        <authorList>
            <person name="Hahn C.R."/>
            <person name="Youssef N.H."/>
            <person name="Elshahed M."/>
        </authorList>
    </citation>
    <scope>NUCLEOTIDE SEQUENCE</scope>
    <source>
        <strain evidence="4">Zod_Metabat.24</strain>
    </source>
</reference>
<evidence type="ECO:0000256" key="2">
    <source>
        <dbReference type="RuleBase" id="RU003476"/>
    </source>
</evidence>
<dbReference type="InterPro" id="IPR020476">
    <property type="entry name" value="Nudix_hydrolase"/>
</dbReference>
<dbReference type="AlphaFoldDB" id="A0A9D8KCU6"/>
<comment type="similarity">
    <text evidence="2">Belongs to the Nudix hydrolase family.</text>
</comment>
<dbReference type="Proteomes" id="UP000809273">
    <property type="component" value="Unassembled WGS sequence"/>
</dbReference>
<dbReference type="InterPro" id="IPR000086">
    <property type="entry name" value="NUDIX_hydrolase_dom"/>
</dbReference>
<dbReference type="PROSITE" id="PS51462">
    <property type="entry name" value="NUDIX"/>
    <property type="match status" value="1"/>
</dbReference>
<comment type="caution">
    <text evidence="4">The sequence shown here is derived from an EMBL/GenBank/DDBJ whole genome shotgun (WGS) entry which is preliminary data.</text>
</comment>